<feature type="transmembrane region" description="Helical" evidence="1">
    <location>
        <begin position="6"/>
        <end position="24"/>
    </location>
</feature>
<dbReference type="AlphaFoldDB" id="A0A5E4VKX8"/>
<keyword evidence="1" id="KW-1133">Transmembrane helix</keyword>
<feature type="transmembrane region" description="Helical" evidence="1">
    <location>
        <begin position="152"/>
        <end position="175"/>
    </location>
</feature>
<sequence length="225" mass="25036">MDIKLYSVCLAILLLVVTSFIYGLKFLKKRNYLLGIELLIVTFSASNFLFYFLSGAHFAYRISFFLDAFSRGFGIPVIAVAGLMAVTHRYKPSILMDVVFFGAAIAGTVALVAADFVIQPRPYFYVVMWGAFSIYLAYFAKRLVSAGENLHAMGVILVLLSSQAIACIYDFYTIPGDDDHIVFYILAVTTWSFLSVELYYAYCALEGAEANEQNSNKVSTQVAPM</sequence>
<dbReference type="Proteomes" id="UP000414233">
    <property type="component" value="Unassembled WGS sequence"/>
</dbReference>
<evidence type="ECO:0000256" key="1">
    <source>
        <dbReference type="SAM" id="Phobius"/>
    </source>
</evidence>
<organism evidence="2 3">
    <name type="scientific">Pandoraea terrae</name>
    <dbReference type="NCBI Taxonomy" id="1537710"/>
    <lineage>
        <taxon>Bacteria</taxon>
        <taxon>Pseudomonadati</taxon>
        <taxon>Pseudomonadota</taxon>
        <taxon>Betaproteobacteria</taxon>
        <taxon>Burkholderiales</taxon>
        <taxon>Burkholderiaceae</taxon>
        <taxon>Pandoraea</taxon>
    </lineage>
</organism>
<accession>A0A5E4VKX8</accession>
<dbReference type="RefSeq" id="WP_150697479.1">
    <property type="nucleotide sequence ID" value="NZ_CABPRZ010000009.1"/>
</dbReference>
<gene>
    <name evidence="2" type="ORF">PTE30175_02637</name>
</gene>
<keyword evidence="1" id="KW-0472">Membrane</keyword>
<dbReference type="EMBL" id="CABPRZ010000009">
    <property type="protein sequence ID" value="VVE12543.1"/>
    <property type="molecule type" value="Genomic_DNA"/>
</dbReference>
<feature type="transmembrane region" description="Helical" evidence="1">
    <location>
        <begin position="98"/>
        <end position="117"/>
    </location>
</feature>
<feature type="transmembrane region" description="Helical" evidence="1">
    <location>
        <begin position="31"/>
        <end position="52"/>
    </location>
</feature>
<protein>
    <submittedName>
        <fullName evidence="2">Uncharacterized protein</fullName>
    </submittedName>
</protein>
<feature type="transmembrane region" description="Helical" evidence="1">
    <location>
        <begin position="123"/>
        <end position="140"/>
    </location>
</feature>
<keyword evidence="3" id="KW-1185">Reference proteome</keyword>
<keyword evidence="1" id="KW-0812">Transmembrane</keyword>
<reference evidence="2 3" key="1">
    <citation type="submission" date="2019-08" db="EMBL/GenBank/DDBJ databases">
        <authorList>
            <person name="Peeters C."/>
        </authorList>
    </citation>
    <scope>NUCLEOTIDE SEQUENCE [LARGE SCALE GENOMIC DNA]</scope>
    <source>
        <strain evidence="2 3">LMG 30175</strain>
    </source>
</reference>
<feature type="transmembrane region" description="Helical" evidence="1">
    <location>
        <begin position="181"/>
        <end position="202"/>
    </location>
</feature>
<proteinExistence type="predicted"/>
<evidence type="ECO:0000313" key="2">
    <source>
        <dbReference type="EMBL" id="VVE12543.1"/>
    </source>
</evidence>
<evidence type="ECO:0000313" key="3">
    <source>
        <dbReference type="Proteomes" id="UP000414233"/>
    </source>
</evidence>
<feature type="transmembrane region" description="Helical" evidence="1">
    <location>
        <begin position="64"/>
        <end position="86"/>
    </location>
</feature>
<dbReference type="OrthoDB" id="6711110at2"/>
<name>A0A5E4VKX8_9BURK</name>